<name>A0AAE0KRE2_9CHLO</name>
<evidence type="ECO:0000313" key="1">
    <source>
        <dbReference type="EMBL" id="KAK3257957.1"/>
    </source>
</evidence>
<protein>
    <submittedName>
        <fullName evidence="1">Uncharacterized protein</fullName>
    </submittedName>
</protein>
<organism evidence="1 2">
    <name type="scientific">Cymbomonas tetramitiformis</name>
    <dbReference type="NCBI Taxonomy" id="36881"/>
    <lineage>
        <taxon>Eukaryota</taxon>
        <taxon>Viridiplantae</taxon>
        <taxon>Chlorophyta</taxon>
        <taxon>Pyramimonadophyceae</taxon>
        <taxon>Pyramimonadales</taxon>
        <taxon>Pyramimonadaceae</taxon>
        <taxon>Cymbomonas</taxon>
    </lineage>
</organism>
<dbReference type="AlphaFoldDB" id="A0AAE0KRE2"/>
<dbReference type="Proteomes" id="UP001190700">
    <property type="component" value="Unassembled WGS sequence"/>
</dbReference>
<dbReference type="EMBL" id="LGRX02019945">
    <property type="protein sequence ID" value="KAK3257957.1"/>
    <property type="molecule type" value="Genomic_DNA"/>
</dbReference>
<proteinExistence type="predicted"/>
<accession>A0AAE0KRE2</accession>
<comment type="caution">
    <text evidence="1">The sequence shown here is derived from an EMBL/GenBank/DDBJ whole genome shotgun (WGS) entry which is preliminary data.</text>
</comment>
<sequence length="155" mass="16587">MGFPTTYDTCIEEAAAIGLEGSADEVGGFSPVGDASCSAGLLAIPPILSKLGHAQAQGLLFWFCAHPRLGFWLRGVPPTMMREAAKEHARRMQGALRDLLPGGGLVRHCLKFATLPHRMGLTRAARVSSAAWLGGFAQVWEDMRELFPAVTVGAR</sequence>
<evidence type="ECO:0000313" key="2">
    <source>
        <dbReference type="Proteomes" id="UP001190700"/>
    </source>
</evidence>
<reference evidence="1 2" key="1">
    <citation type="journal article" date="2015" name="Genome Biol. Evol.">
        <title>Comparative Genomics of a Bacterivorous Green Alga Reveals Evolutionary Causalities and Consequences of Phago-Mixotrophic Mode of Nutrition.</title>
        <authorList>
            <person name="Burns J.A."/>
            <person name="Paasch A."/>
            <person name="Narechania A."/>
            <person name="Kim E."/>
        </authorList>
    </citation>
    <scope>NUCLEOTIDE SEQUENCE [LARGE SCALE GENOMIC DNA]</scope>
    <source>
        <strain evidence="1 2">PLY_AMNH</strain>
    </source>
</reference>
<gene>
    <name evidence="1" type="ORF">CYMTET_32976</name>
</gene>
<keyword evidence="2" id="KW-1185">Reference proteome</keyword>